<keyword evidence="1" id="KW-0238">DNA-binding</keyword>
<dbReference type="SUPFAM" id="SSF46785">
    <property type="entry name" value="Winged helix' DNA-binding domain"/>
    <property type="match status" value="1"/>
</dbReference>
<dbReference type="AlphaFoldDB" id="A0A265E2T6"/>
<dbReference type="PANTHER" id="PTHR33221">
    <property type="entry name" value="WINGED HELIX-TURN-HELIX TRANSCRIPTIONAL REGULATOR, RRF2 FAMILY"/>
    <property type="match status" value="1"/>
</dbReference>
<dbReference type="EMBL" id="NPEY01000001">
    <property type="protein sequence ID" value="OZT75840.1"/>
    <property type="molecule type" value="Genomic_DNA"/>
</dbReference>
<gene>
    <name evidence="3" type="primary">iscR</name>
    <name evidence="3" type="ORF">CE457_01020</name>
    <name evidence="2" type="ORF">KUC_0604</name>
</gene>
<dbReference type="InterPro" id="IPR010242">
    <property type="entry name" value="TF_HTH_IscR"/>
</dbReference>
<sequence length="155" mass="16953">MRLTTKGRYAVTAMLDLALHAHNGPTSLSDISQRQEISLSYLEQLFARLRRAGLVNSVRGPGGGYLLSQPADAISVAKVIDAVNESVDATRCQGLSDCQQGDTCLTHHLWCELSVQIRHFLDDMTLAQLMLRPDVIRIASRQKQRAEAGILASAP</sequence>
<dbReference type="FunFam" id="1.10.10.10:FF:000026">
    <property type="entry name" value="HTH-type transcriptional regulator IscR"/>
    <property type="match status" value="1"/>
</dbReference>
<dbReference type="NCBIfam" id="TIGR02010">
    <property type="entry name" value="IscR"/>
    <property type="match status" value="1"/>
</dbReference>
<dbReference type="OrthoDB" id="9808360at2"/>
<name>A0A265E2T6_9GAMM</name>
<evidence type="ECO:0000313" key="2">
    <source>
        <dbReference type="EMBL" id="EHJ93654.1"/>
    </source>
</evidence>
<keyword evidence="5" id="KW-1185">Reference proteome</keyword>
<evidence type="ECO:0000256" key="1">
    <source>
        <dbReference type="ARBA" id="ARBA00023125"/>
    </source>
</evidence>
<dbReference type="GO" id="GO:0003690">
    <property type="term" value="F:double-stranded DNA binding"/>
    <property type="evidence" value="ECO:0007669"/>
    <property type="project" value="InterPro"/>
</dbReference>
<dbReference type="InterPro" id="IPR036390">
    <property type="entry name" value="WH_DNA-bd_sf"/>
</dbReference>
<dbReference type="InterPro" id="IPR030489">
    <property type="entry name" value="TR_Rrf2-type_CS"/>
</dbReference>
<dbReference type="PROSITE" id="PS51197">
    <property type="entry name" value="HTH_RRF2_2"/>
    <property type="match status" value="1"/>
</dbReference>
<dbReference type="InterPro" id="IPR000944">
    <property type="entry name" value="Tscrpt_reg_Rrf2"/>
</dbReference>
<dbReference type="NCBIfam" id="TIGR00738">
    <property type="entry name" value="rrf2_super"/>
    <property type="match status" value="1"/>
</dbReference>
<dbReference type="GO" id="GO:0005829">
    <property type="term" value="C:cytosol"/>
    <property type="evidence" value="ECO:0007669"/>
    <property type="project" value="TreeGrafter"/>
</dbReference>
<dbReference type="Pfam" id="PF02082">
    <property type="entry name" value="Rrf2"/>
    <property type="match status" value="1"/>
</dbReference>
<evidence type="ECO:0000313" key="4">
    <source>
        <dbReference type="Proteomes" id="UP000005756"/>
    </source>
</evidence>
<dbReference type="RefSeq" id="WP_007111590.1">
    <property type="nucleotide sequence ID" value="NZ_JH393257.1"/>
</dbReference>
<evidence type="ECO:0000313" key="5">
    <source>
        <dbReference type="Proteomes" id="UP000216538"/>
    </source>
</evidence>
<protein>
    <submittedName>
        <fullName evidence="3">Fe-S cluster assembly transcriptional regulator IscR</fullName>
    </submittedName>
    <submittedName>
        <fullName evidence="2">HTH-type transcriptional regulator ORF2</fullName>
    </submittedName>
</protein>
<evidence type="ECO:0000313" key="3">
    <source>
        <dbReference type="EMBL" id="OZT75840.1"/>
    </source>
</evidence>
<reference evidence="3 5" key="2">
    <citation type="submission" date="2017-07" db="EMBL/GenBank/DDBJ databases">
        <title>Shotgun whole genome sequences of three halophilic bacterial isolates.</title>
        <authorList>
            <person name="Pozzo T."/>
            <person name="Higdon S.M."/>
            <person name="Quillaguaman J."/>
        </authorList>
    </citation>
    <scope>NUCLEOTIDE SEQUENCE [LARGE SCALE GENOMIC DNA]</scope>
    <source>
        <strain evidence="3 5">LC1</strain>
    </source>
</reference>
<organism evidence="2 4">
    <name type="scientific">Vreelandella boliviensis LC1</name>
    <dbReference type="NCBI Taxonomy" id="1072583"/>
    <lineage>
        <taxon>Bacteria</taxon>
        <taxon>Pseudomonadati</taxon>
        <taxon>Pseudomonadota</taxon>
        <taxon>Gammaproteobacteria</taxon>
        <taxon>Oceanospirillales</taxon>
        <taxon>Halomonadaceae</taxon>
        <taxon>Vreelandella</taxon>
    </lineage>
</organism>
<dbReference type="InterPro" id="IPR036388">
    <property type="entry name" value="WH-like_DNA-bd_sf"/>
</dbReference>
<accession>A0A265E2T6</accession>
<dbReference type="EMBL" id="JH393257">
    <property type="protein sequence ID" value="EHJ93654.1"/>
    <property type="molecule type" value="Genomic_DNA"/>
</dbReference>
<dbReference type="GO" id="GO:0003700">
    <property type="term" value="F:DNA-binding transcription factor activity"/>
    <property type="evidence" value="ECO:0007669"/>
    <property type="project" value="InterPro"/>
</dbReference>
<dbReference type="PANTHER" id="PTHR33221:SF5">
    <property type="entry name" value="HTH-TYPE TRANSCRIPTIONAL REGULATOR ISCR"/>
    <property type="match status" value="1"/>
</dbReference>
<reference evidence="2 4" key="1">
    <citation type="submission" date="2011-10" db="EMBL/GenBank/DDBJ databases">
        <authorList>
            <person name="Quillaguamn J."/>
            <person name="Guzmn D."/>
            <person name="Balderrama-Subieta A."/>
            <person name="Cardona-Ortuo C."/>
            <person name="Guevara-Martnez M."/>
            <person name="Callisaya-Quispe N."/>
        </authorList>
    </citation>
    <scope>NUCLEOTIDE SEQUENCE [LARGE SCALE GENOMIC DNA]</scope>
    <source>
        <strain evidence="2 4">LC1</strain>
    </source>
</reference>
<proteinExistence type="predicted"/>
<dbReference type="PROSITE" id="PS01332">
    <property type="entry name" value="HTH_RRF2_1"/>
    <property type="match status" value="1"/>
</dbReference>
<dbReference type="Proteomes" id="UP000216538">
    <property type="component" value="Unassembled WGS sequence"/>
</dbReference>
<dbReference type="Gene3D" id="1.10.10.10">
    <property type="entry name" value="Winged helix-like DNA-binding domain superfamily/Winged helix DNA-binding domain"/>
    <property type="match status" value="1"/>
</dbReference>
<dbReference type="Proteomes" id="UP000005756">
    <property type="component" value="Unassembled WGS sequence"/>
</dbReference>
<dbReference type="STRING" id="1072583.KUC_0604"/>